<feature type="region of interest" description="Disordered" evidence="1">
    <location>
        <begin position="45"/>
        <end position="103"/>
    </location>
</feature>
<feature type="compositionally biased region" description="Acidic residues" evidence="1">
    <location>
        <begin position="86"/>
        <end position="96"/>
    </location>
</feature>
<name>A0A9W6ZZ97_9STRA</name>
<keyword evidence="2" id="KW-1133">Transmembrane helix</keyword>
<evidence type="ECO:0000313" key="3">
    <source>
        <dbReference type="EMBL" id="GMH63072.1"/>
    </source>
</evidence>
<dbReference type="Proteomes" id="UP001165082">
    <property type="component" value="Unassembled WGS sequence"/>
</dbReference>
<dbReference type="EMBL" id="BRXZ01003843">
    <property type="protein sequence ID" value="GMH63072.1"/>
    <property type="molecule type" value="Genomic_DNA"/>
</dbReference>
<evidence type="ECO:0000256" key="1">
    <source>
        <dbReference type="SAM" id="MobiDB-lite"/>
    </source>
</evidence>
<reference evidence="3" key="1">
    <citation type="submission" date="2022-07" db="EMBL/GenBank/DDBJ databases">
        <title>Genome analysis of Parmales, a sister group of diatoms, reveals the evolutionary specialization of diatoms from phago-mixotrophs to photoautotrophs.</title>
        <authorList>
            <person name="Ban H."/>
            <person name="Sato S."/>
            <person name="Yoshikawa S."/>
            <person name="Kazumasa Y."/>
            <person name="Nakamura Y."/>
            <person name="Ichinomiya M."/>
            <person name="Saitoh K."/>
            <person name="Sato N."/>
            <person name="Blanc-Mathieu R."/>
            <person name="Endo H."/>
            <person name="Kuwata A."/>
            <person name="Ogata H."/>
        </authorList>
    </citation>
    <scope>NUCLEOTIDE SEQUENCE</scope>
</reference>
<protein>
    <submittedName>
        <fullName evidence="3">Uncharacterized protein</fullName>
    </submittedName>
</protein>
<accession>A0A9W6ZZ97</accession>
<keyword evidence="2" id="KW-0812">Transmembrane</keyword>
<organism evidence="3 4">
    <name type="scientific">Triparma retinervis</name>
    <dbReference type="NCBI Taxonomy" id="2557542"/>
    <lineage>
        <taxon>Eukaryota</taxon>
        <taxon>Sar</taxon>
        <taxon>Stramenopiles</taxon>
        <taxon>Ochrophyta</taxon>
        <taxon>Bolidophyceae</taxon>
        <taxon>Parmales</taxon>
        <taxon>Triparmaceae</taxon>
        <taxon>Triparma</taxon>
    </lineage>
</organism>
<dbReference type="AlphaFoldDB" id="A0A9W6ZZ97"/>
<evidence type="ECO:0000256" key="2">
    <source>
        <dbReference type="SAM" id="Phobius"/>
    </source>
</evidence>
<proteinExistence type="predicted"/>
<evidence type="ECO:0000313" key="4">
    <source>
        <dbReference type="Proteomes" id="UP001165082"/>
    </source>
</evidence>
<feature type="transmembrane region" description="Helical" evidence="2">
    <location>
        <begin position="112"/>
        <end position="131"/>
    </location>
</feature>
<keyword evidence="4" id="KW-1185">Reference proteome</keyword>
<comment type="caution">
    <text evidence="3">The sequence shown here is derived from an EMBL/GenBank/DDBJ whole genome shotgun (WGS) entry which is preliminary data.</text>
</comment>
<sequence>MDYKRDDVFMTSEVYSEWGERCAKEVVTQGICLGYRPGIVYVTEGGEGGNNNSTDAPTASPTVSPVVVGNPTAGPTVAQSRRMTGDDDETTADDDSSNPLPPGEIWRASSTILPWFLFVCSTAALICTTFWHKGHRSGANQNNFQRMA</sequence>
<keyword evidence="2" id="KW-0472">Membrane</keyword>
<gene>
    <name evidence="3" type="ORF">TrRE_jg9051</name>
</gene>
<feature type="compositionally biased region" description="Low complexity" evidence="1">
    <location>
        <begin position="50"/>
        <end position="68"/>
    </location>
</feature>
<dbReference type="OrthoDB" id="192253at2759"/>